<reference evidence="1" key="1">
    <citation type="submission" date="2014-09" db="EMBL/GenBank/DDBJ databases">
        <authorList>
            <person name="Magalhaes I.L.F."/>
            <person name="Oliveira U."/>
            <person name="Santos F.R."/>
            <person name="Vidigal T.H.D.A."/>
            <person name="Brescovit A.D."/>
            <person name="Santos A.J."/>
        </authorList>
    </citation>
    <scope>NUCLEOTIDE SEQUENCE</scope>
    <source>
        <tissue evidence="1">Shoot tissue taken approximately 20 cm above the soil surface</tissue>
    </source>
</reference>
<name>A0A0A8ZDP8_ARUDO</name>
<reference evidence="1" key="2">
    <citation type="journal article" date="2015" name="Data Brief">
        <title>Shoot transcriptome of the giant reed, Arundo donax.</title>
        <authorList>
            <person name="Barrero R.A."/>
            <person name="Guerrero F.D."/>
            <person name="Moolhuijzen P."/>
            <person name="Goolsby J.A."/>
            <person name="Tidwell J."/>
            <person name="Bellgard S.E."/>
            <person name="Bellgard M.I."/>
        </authorList>
    </citation>
    <scope>NUCLEOTIDE SEQUENCE</scope>
    <source>
        <tissue evidence="1">Shoot tissue taken approximately 20 cm above the soil surface</tissue>
    </source>
</reference>
<proteinExistence type="predicted"/>
<organism evidence="1">
    <name type="scientific">Arundo donax</name>
    <name type="common">Giant reed</name>
    <name type="synonym">Donax arundinaceus</name>
    <dbReference type="NCBI Taxonomy" id="35708"/>
    <lineage>
        <taxon>Eukaryota</taxon>
        <taxon>Viridiplantae</taxon>
        <taxon>Streptophyta</taxon>
        <taxon>Embryophyta</taxon>
        <taxon>Tracheophyta</taxon>
        <taxon>Spermatophyta</taxon>
        <taxon>Magnoliopsida</taxon>
        <taxon>Liliopsida</taxon>
        <taxon>Poales</taxon>
        <taxon>Poaceae</taxon>
        <taxon>PACMAD clade</taxon>
        <taxon>Arundinoideae</taxon>
        <taxon>Arundineae</taxon>
        <taxon>Arundo</taxon>
    </lineage>
</organism>
<dbReference type="EMBL" id="GBRH01263025">
    <property type="protein sequence ID" value="JAD34870.1"/>
    <property type="molecule type" value="Transcribed_RNA"/>
</dbReference>
<sequence length="42" mass="4655">MAPVLGPAYACAGQLNVEPEWRWSTQFLPSLGAHWQSHPSSF</sequence>
<evidence type="ECO:0000313" key="1">
    <source>
        <dbReference type="EMBL" id="JAD34870.1"/>
    </source>
</evidence>
<dbReference type="AlphaFoldDB" id="A0A0A8ZDP8"/>
<protein>
    <submittedName>
        <fullName evidence="1">Uncharacterized protein</fullName>
    </submittedName>
</protein>
<accession>A0A0A8ZDP8</accession>